<gene>
    <name evidence="1" type="ORF">QI031_15740</name>
</gene>
<dbReference type="AlphaFoldDB" id="A0AAJ6P715"/>
<dbReference type="EMBL" id="CP124543">
    <property type="protein sequence ID" value="WGV23279.1"/>
    <property type="molecule type" value="Genomic_DNA"/>
</dbReference>
<sequence length="122" mass="13231">MQASTITLLVETLALSVDTITLLVETLALSVDTIALSVETLALSVDTIALLVETLVLLVETLALLYHVRLISYDSGHLCKNIKNLFPPAPCSLPPCGLNDKPFTEHDISRDIGIVSQWGSFR</sequence>
<reference evidence="1 2" key="1">
    <citation type="journal article" date="2023" name="Limnol Oceanogr Lett">
        <title>Environmental adaptations by the intertidal Antarctic cyanobacterium Halotia branconii CENA392 as revealed using long-read genome sequencing.</title>
        <authorList>
            <person name="Dextro R.B."/>
            <person name="Delbaje E."/>
            <person name="Freitas P.N.N."/>
            <person name="Geraldes V."/>
            <person name="Pinto E."/>
            <person name="Long P.F."/>
            <person name="Fiore M.F."/>
        </authorList>
    </citation>
    <scope>NUCLEOTIDE SEQUENCE [LARGE SCALE GENOMIC DNA]</scope>
    <source>
        <strain evidence="1 2">CENA392</strain>
    </source>
</reference>
<evidence type="ECO:0000313" key="2">
    <source>
        <dbReference type="Proteomes" id="UP001223520"/>
    </source>
</evidence>
<dbReference type="RefSeq" id="WP_281480604.1">
    <property type="nucleotide sequence ID" value="NZ_CP124543.1"/>
</dbReference>
<organism evidence="1 2">
    <name type="scientific">Halotia branconii CENA392</name>
    <dbReference type="NCBI Taxonomy" id="1539056"/>
    <lineage>
        <taxon>Bacteria</taxon>
        <taxon>Bacillati</taxon>
        <taxon>Cyanobacteriota</taxon>
        <taxon>Cyanophyceae</taxon>
        <taxon>Nostocales</taxon>
        <taxon>Nodulariaceae</taxon>
        <taxon>Halotia</taxon>
    </lineage>
</organism>
<evidence type="ECO:0000313" key="1">
    <source>
        <dbReference type="EMBL" id="WGV23279.1"/>
    </source>
</evidence>
<name>A0AAJ6P715_9CYAN</name>
<dbReference type="Proteomes" id="UP001223520">
    <property type="component" value="Chromosome"/>
</dbReference>
<protein>
    <submittedName>
        <fullName evidence="1">Uncharacterized protein</fullName>
    </submittedName>
</protein>
<dbReference type="KEGG" id="hbq:QI031_15740"/>
<keyword evidence="2" id="KW-1185">Reference proteome</keyword>
<accession>A0AAJ6P715</accession>
<proteinExistence type="predicted"/>